<dbReference type="PANTHER" id="PTHR31355:SF7">
    <property type="entry name" value="MICROTUBULE-ASSOCIATED PROTEIN TORTIFOLIA1"/>
    <property type="match status" value="1"/>
</dbReference>
<dbReference type="EMBL" id="HBEO01032591">
    <property type="protein sequence ID" value="CAD8505423.1"/>
    <property type="molecule type" value="Transcribed_RNA"/>
</dbReference>
<dbReference type="PROSITE" id="PS50077">
    <property type="entry name" value="HEAT_REPEAT"/>
    <property type="match status" value="1"/>
</dbReference>
<dbReference type="InterPro" id="IPR011989">
    <property type="entry name" value="ARM-like"/>
</dbReference>
<feature type="domain" description="TORTIFOLIA1/SINE1-2 N-terminal" evidence="2">
    <location>
        <begin position="38"/>
        <end position="330"/>
    </location>
</feature>
<dbReference type="PANTHER" id="PTHR31355">
    <property type="entry name" value="MICROTUBULE-ASSOCIATED PROTEIN TORTIFOLIA1"/>
    <property type="match status" value="1"/>
</dbReference>
<evidence type="ECO:0000313" key="3">
    <source>
        <dbReference type="EMBL" id="CAD8505423.1"/>
    </source>
</evidence>
<gene>
    <name evidence="3" type="ORF">HPHI1048_LOCUS22057</name>
</gene>
<accession>A0A7S0HY47</accession>
<dbReference type="Gene3D" id="1.25.10.10">
    <property type="entry name" value="Leucine-rich Repeat Variant"/>
    <property type="match status" value="1"/>
</dbReference>
<dbReference type="InterPro" id="IPR016024">
    <property type="entry name" value="ARM-type_fold"/>
</dbReference>
<dbReference type="InterPro" id="IPR021133">
    <property type="entry name" value="HEAT_type_2"/>
</dbReference>
<dbReference type="InterPro" id="IPR033337">
    <property type="entry name" value="TORTIFOLIA1/SINE1-2"/>
</dbReference>
<name>A0A7S0HY47_9CRYP</name>
<sequence length="533" mass="59174">MSEKGNWKMEFDMTEGITPRGRAAGDAKKKAMLESMKQELKLKAGKSLSKLVDRDTQSNGLAEFHKICDDLKPEFVSSILSLLFEFDGGKSAWARAQGARLFATVAKLHFNMIQGSLGKIVSFLCRKMRDADANVREACAETVGELSRLLNSSEPFERKLEETMDMDSSSMTEGPTLGLFFRPILQALESADPNAQQGCSLAFAHVIFNCGSQLHPHLEKLSKRILALMDNSQFQGKPQLLIAIANLIEVCPDGLLAFMPHYFARIRASCSSQDWNTRKSAIETLEAMFTRYEPAQIMDYKSSIFELLDKCRYDRQPPVREVAAQALQQISKIEGLSRDGGGSKKEDDWDVAEADDLENQDPFPQASMEDLSLTRSTRTPMQSIQASAIKAEISKPDVSMDQTTRAKPSNVLSATWGSAVPAQGYVPSKEAWDQLLVHFDRITQQQTQLIEMVSGFSEQARERLETLEQKVFSLDLRMSSIDHRQSLSGMPPTPARAIGTPSKNFACTPSRGIATPMNSCPEHTAGWDDVDVL</sequence>
<proteinExistence type="predicted"/>
<dbReference type="Pfam" id="PF24714">
    <property type="entry name" value="TOR1L1_N"/>
    <property type="match status" value="1"/>
</dbReference>
<reference evidence="3" key="1">
    <citation type="submission" date="2021-01" db="EMBL/GenBank/DDBJ databases">
        <authorList>
            <person name="Corre E."/>
            <person name="Pelletier E."/>
            <person name="Niang G."/>
            <person name="Scheremetjew M."/>
            <person name="Finn R."/>
            <person name="Kale V."/>
            <person name="Holt S."/>
            <person name="Cochrane G."/>
            <person name="Meng A."/>
            <person name="Brown T."/>
            <person name="Cohen L."/>
        </authorList>
    </citation>
    <scope>NUCLEOTIDE SEQUENCE</scope>
    <source>
        <strain evidence="3">CCMP325</strain>
    </source>
</reference>
<evidence type="ECO:0000256" key="1">
    <source>
        <dbReference type="PROSITE-ProRule" id="PRU00103"/>
    </source>
</evidence>
<organism evidence="3">
    <name type="scientific">Hanusia phi</name>
    <dbReference type="NCBI Taxonomy" id="3032"/>
    <lineage>
        <taxon>Eukaryota</taxon>
        <taxon>Cryptophyceae</taxon>
        <taxon>Pyrenomonadales</taxon>
        <taxon>Geminigeraceae</taxon>
        <taxon>Hanusia</taxon>
    </lineage>
</organism>
<dbReference type="GO" id="GO:0008017">
    <property type="term" value="F:microtubule binding"/>
    <property type="evidence" value="ECO:0007669"/>
    <property type="project" value="InterPro"/>
</dbReference>
<dbReference type="InterPro" id="IPR057600">
    <property type="entry name" value="TORTIFOLIA1/SINE1-2_N"/>
</dbReference>
<dbReference type="SUPFAM" id="SSF48371">
    <property type="entry name" value="ARM repeat"/>
    <property type="match status" value="1"/>
</dbReference>
<dbReference type="AlphaFoldDB" id="A0A7S0HY47"/>
<evidence type="ECO:0000259" key="2">
    <source>
        <dbReference type="Pfam" id="PF24714"/>
    </source>
</evidence>
<dbReference type="GO" id="GO:0005874">
    <property type="term" value="C:microtubule"/>
    <property type="evidence" value="ECO:0007669"/>
    <property type="project" value="InterPro"/>
</dbReference>
<protein>
    <recommendedName>
        <fullName evidence="2">TORTIFOLIA1/SINE1-2 N-terminal domain-containing protein</fullName>
    </recommendedName>
</protein>
<feature type="repeat" description="HEAT" evidence="1">
    <location>
        <begin position="120"/>
        <end position="154"/>
    </location>
</feature>